<protein>
    <submittedName>
        <fullName evidence="1">Uncharacterized protein</fullName>
    </submittedName>
</protein>
<dbReference type="AlphaFoldDB" id="A0A655YUF1"/>
<dbReference type="Proteomes" id="UP000044806">
    <property type="component" value="Unassembled WGS sequence"/>
</dbReference>
<gene>
    <name evidence="1" type="ORF">ERS013165_01802</name>
</gene>
<evidence type="ECO:0000313" key="2">
    <source>
        <dbReference type="Proteomes" id="UP000044806"/>
    </source>
</evidence>
<proteinExistence type="predicted"/>
<organism evidence="1 2">
    <name type="scientific">Vibrio cholerae</name>
    <dbReference type="NCBI Taxonomy" id="666"/>
    <lineage>
        <taxon>Bacteria</taxon>
        <taxon>Pseudomonadati</taxon>
        <taxon>Pseudomonadota</taxon>
        <taxon>Gammaproteobacteria</taxon>
        <taxon>Vibrionales</taxon>
        <taxon>Vibrionaceae</taxon>
        <taxon>Vibrio</taxon>
    </lineage>
</organism>
<evidence type="ECO:0000313" key="1">
    <source>
        <dbReference type="EMBL" id="CSA53193.1"/>
    </source>
</evidence>
<name>A0A655YUF1_VIBCL</name>
<dbReference type="EMBL" id="CWOW01000008">
    <property type="protein sequence ID" value="CSA53193.1"/>
    <property type="molecule type" value="Genomic_DNA"/>
</dbReference>
<reference evidence="1 2" key="1">
    <citation type="submission" date="2015-07" db="EMBL/GenBank/DDBJ databases">
        <authorList>
            <consortium name="Pathogen Informatics"/>
        </authorList>
    </citation>
    <scope>NUCLEOTIDE SEQUENCE [LARGE SCALE GENOMIC DNA]</scope>
    <source>
        <strain evidence="1 2">A51</strain>
    </source>
</reference>
<sequence>MTTQCFQVLASQITFRCISGVCFCFHFFVFTTWRFQVERTNGECERKEVQSKERQTNHKQSCRFRC</sequence>
<accession>A0A655YUF1</accession>